<dbReference type="GO" id="GO:0051205">
    <property type="term" value="P:protein insertion into membrane"/>
    <property type="evidence" value="ECO:0007669"/>
    <property type="project" value="UniProtKB-UniRule"/>
</dbReference>
<dbReference type="FunCoup" id="A0A4R2PDT9">
    <property type="interactions" value="89"/>
</dbReference>
<feature type="repeat" description="TPR" evidence="7">
    <location>
        <begin position="70"/>
        <end position="103"/>
    </location>
</feature>
<keyword evidence="7" id="KW-0802">TPR repeat</keyword>
<keyword evidence="2 6" id="KW-0472">Membrane</keyword>
<keyword evidence="4 6" id="KW-0998">Cell outer membrane</keyword>
<dbReference type="InParanoid" id="A0A4R2PDT9"/>
<dbReference type="HAMAP" id="MF_00922">
    <property type="entry name" value="OM_assembly_BamD"/>
    <property type="match status" value="1"/>
</dbReference>
<feature type="domain" description="Outer membrane lipoprotein BamD-like" evidence="8">
    <location>
        <begin position="69"/>
        <end position="261"/>
    </location>
</feature>
<dbReference type="CDD" id="cd15830">
    <property type="entry name" value="BamD"/>
    <property type="match status" value="1"/>
</dbReference>
<evidence type="ECO:0000313" key="10">
    <source>
        <dbReference type="Proteomes" id="UP000295399"/>
    </source>
</evidence>
<dbReference type="Gene3D" id="1.25.40.10">
    <property type="entry name" value="Tetratricopeptide repeat domain"/>
    <property type="match status" value="1"/>
</dbReference>
<dbReference type="PANTHER" id="PTHR37423:SF1">
    <property type="entry name" value="OUTER MEMBRANE PROTEIN ASSEMBLY FACTOR BAMD"/>
    <property type="match status" value="1"/>
</dbReference>
<comment type="subunit">
    <text evidence="6">Part of the Bam complex.</text>
</comment>
<dbReference type="InterPro" id="IPR017689">
    <property type="entry name" value="BamD"/>
</dbReference>
<keyword evidence="3" id="KW-0564">Palmitate</keyword>
<accession>A0A4R2PDT9</accession>
<gene>
    <name evidence="6" type="primary">bamD</name>
    <name evidence="9" type="ORF">EV659_109111</name>
</gene>
<organism evidence="9 10">
    <name type="scientific">Rhodothalassium salexigens DSM 2132</name>
    <dbReference type="NCBI Taxonomy" id="1188247"/>
    <lineage>
        <taxon>Bacteria</taxon>
        <taxon>Pseudomonadati</taxon>
        <taxon>Pseudomonadota</taxon>
        <taxon>Alphaproteobacteria</taxon>
        <taxon>Rhodothalassiales</taxon>
        <taxon>Rhodothalassiaceae</taxon>
        <taxon>Rhodothalassium</taxon>
    </lineage>
</organism>
<dbReference type="AlphaFoldDB" id="A0A4R2PDT9"/>
<comment type="caution">
    <text evidence="9">The sequence shown here is derived from an EMBL/GenBank/DDBJ whole genome shotgun (WGS) entry which is preliminary data.</text>
</comment>
<dbReference type="Pfam" id="PF13525">
    <property type="entry name" value="YfiO"/>
    <property type="match status" value="1"/>
</dbReference>
<evidence type="ECO:0000256" key="2">
    <source>
        <dbReference type="ARBA" id="ARBA00023136"/>
    </source>
</evidence>
<comment type="subcellular location">
    <subcellularLocation>
        <location evidence="6">Cell outer membrane</location>
    </subcellularLocation>
</comment>
<keyword evidence="5" id="KW-0449">Lipoprotein</keyword>
<dbReference type="InterPro" id="IPR019734">
    <property type="entry name" value="TPR_rpt"/>
</dbReference>
<protein>
    <recommendedName>
        <fullName evidence="6">Outer membrane protein assembly factor BamD</fullName>
    </recommendedName>
</protein>
<name>A0A4R2PDT9_RHOSA</name>
<dbReference type="NCBIfam" id="TIGR03302">
    <property type="entry name" value="OM_YfiO"/>
    <property type="match status" value="1"/>
</dbReference>
<dbReference type="GO" id="GO:0043165">
    <property type="term" value="P:Gram-negative-bacterium-type cell outer membrane assembly"/>
    <property type="evidence" value="ECO:0007669"/>
    <property type="project" value="UniProtKB-UniRule"/>
</dbReference>
<dbReference type="PROSITE" id="PS50005">
    <property type="entry name" value="TPR"/>
    <property type="match status" value="1"/>
</dbReference>
<evidence type="ECO:0000259" key="8">
    <source>
        <dbReference type="Pfam" id="PF13525"/>
    </source>
</evidence>
<dbReference type="Proteomes" id="UP000295399">
    <property type="component" value="Unassembled WGS sequence"/>
</dbReference>
<keyword evidence="1 6" id="KW-0732">Signal</keyword>
<evidence type="ECO:0000256" key="7">
    <source>
        <dbReference type="PROSITE-ProRule" id="PRU00339"/>
    </source>
</evidence>
<evidence type="ECO:0000256" key="3">
    <source>
        <dbReference type="ARBA" id="ARBA00023139"/>
    </source>
</evidence>
<dbReference type="PANTHER" id="PTHR37423">
    <property type="entry name" value="SOLUBLE LYTIC MUREIN TRANSGLYCOSYLASE-RELATED"/>
    <property type="match status" value="1"/>
</dbReference>
<sequence>MGFFPIDVVRGIRVFIARQDRALRFLPERPLNGAWLAPGKGLRTVALIVATGGVAACGGSEKDVYISADVNTLYNVGMDHLEQRQWTQAVRFFNEVERQHPYSAWARRAQLMGAYAHYKKNDFDEAILASQRYLSLHPGSEQAPYAYYLIGLSYYEQIVDVGRDQRVTEQARDALYEVMQRYPDSEYAKDARAKYALTLDQLAGKEMTVGRFYQNQERLIAALGRFKTVVERYPNTNHVAEALHRMVEIYWALGVTEEAQAYAAVLGHNFPDSKWYRYAYDVVKDDYTAPSEGGGFFSWLF</sequence>
<evidence type="ECO:0000256" key="6">
    <source>
        <dbReference type="HAMAP-Rule" id="MF_00922"/>
    </source>
</evidence>
<reference evidence="9 10" key="1">
    <citation type="submission" date="2019-03" db="EMBL/GenBank/DDBJ databases">
        <title>Genomic Encyclopedia of Type Strains, Phase IV (KMG-IV): sequencing the most valuable type-strain genomes for metagenomic binning, comparative biology and taxonomic classification.</title>
        <authorList>
            <person name="Goeker M."/>
        </authorList>
    </citation>
    <scope>NUCLEOTIDE SEQUENCE [LARGE SCALE GENOMIC DNA]</scope>
    <source>
        <strain evidence="9 10">DSM 2132</strain>
    </source>
</reference>
<comment type="function">
    <text evidence="6">Part of the outer membrane protein assembly complex, which is involved in assembly and insertion of beta-barrel proteins into the outer membrane.</text>
</comment>
<dbReference type="InterPro" id="IPR011990">
    <property type="entry name" value="TPR-like_helical_dom_sf"/>
</dbReference>
<evidence type="ECO:0000256" key="1">
    <source>
        <dbReference type="ARBA" id="ARBA00022729"/>
    </source>
</evidence>
<dbReference type="EMBL" id="SLXO01000009">
    <property type="protein sequence ID" value="TCP32618.1"/>
    <property type="molecule type" value="Genomic_DNA"/>
</dbReference>
<comment type="similarity">
    <text evidence="6">Belongs to the BamD family.</text>
</comment>
<proteinExistence type="inferred from homology"/>
<dbReference type="InterPro" id="IPR039565">
    <property type="entry name" value="BamD-like"/>
</dbReference>
<evidence type="ECO:0000256" key="5">
    <source>
        <dbReference type="ARBA" id="ARBA00023288"/>
    </source>
</evidence>
<dbReference type="SUPFAM" id="SSF48452">
    <property type="entry name" value="TPR-like"/>
    <property type="match status" value="1"/>
</dbReference>
<evidence type="ECO:0000256" key="4">
    <source>
        <dbReference type="ARBA" id="ARBA00023237"/>
    </source>
</evidence>
<keyword evidence="10" id="KW-1185">Reference proteome</keyword>
<evidence type="ECO:0000313" key="9">
    <source>
        <dbReference type="EMBL" id="TCP32618.1"/>
    </source>
</evidence>
<dbReference type="GO" id="GO:1990063">
    <property type="term" value="C:Bam protein complex"/>
    <property type="evidence" value="ECO:0007669"/>
    <property type="project" value="TreeGrafter"/>
</dbReference>